<dbReference type="InterPro" id="IPR013611">
    <property type="entry name" value="Transp-assoc_OB_typ2"/>
</dbReference>
<evidence type="ECO:0000256" key="3">
    <source>
        <dbReference type="ARBA" id="ARBA00022496"/>
    </source>
</evidence>
<dbReference type="InterPro" id="IPR003439">
    <property type="entry name" value="ABC_transporter-like_ATP-bd"/>
</dbReference>
<dbReference type="SMART" id="SM00382">
    <property type="entry name" value="AAA"/>
    <property type="match status" value="1"/>
</dbReference>
<evidence type="ECO:0000256" key="8">
    <source>
        <dbReference type="ARBA" id="ARBA00023136"/>
    </source>
</evidence>
<dbReference type="Gene3D" id="3.40.50.300">
    <property type="entry name" value="P-loop containing nucleotide triphosphate hydrolases"/>
    <property type="match status" value="1"/>
</dbReference>
<keyword evidence="7" id="KW-0406">Ion transport</keyword>
<keyword evidence="4" id="KW-0547">Nucleotide-binding</keyword>
<comment type="caution">
    <text evidence="11">The sequence shown here is derived from an EMBL/GenBank/DDBJ whole genome shotgun (WGS) entry which is preliminary data.</text>
</comment>
<evidence type="ECO:0000256" key="9">
    <source>
        <dbReference type="ARBA" id="ARBA00066388"/>
    </source>
</evidence>
<evidence type="ECO:0000256" key="6">
    <source>
        <dbReference type="ARBA" id="ARBA00023004"/>
    </source>
</evidence>
<dbReference type="AlphaFoldDB" id="A0A9E5JRG7"/>
<dbReference type="FunFam" id="3.40.50.300:FF:000425">
    <property type="entry name" value="Probable ABC transporter, ATP-binding subunit"/>
    <property type="match status" value="1"/>
</dbReference>
<keyword evidence="8" id="KW-0472">Membrane</keyword>
<dbReference type="PROSITE" id="PS50893">
    <property type="entry name" value="ABC_TRANSPORTER_2"/>
    <property type="match status" value="1"/>
</dbReference>
<evidence type="ECO:0000313" key="11">
    <source>
        <dbReference type="EMBL" id="NHF63502.1"/>
    </source>
</evidence>
<organism evidence="11 12">
    <name type="scientific">Microcella pacifica</name>
    <dbReference type="NCBI Taxonomy" id="2591847"/>
    <lineage>
        <taxon>Bacteria</taxon>
        <taxon>Bacillati</taxon>
        <taxon>Actinomycetota</taxon>
        <taxon>Actinomycetes</taxon>
        <taxon>Micrococcales</taxon>
        <taxon>Microbacteriaceae</taxon>
        <taxon>Microcella</taxon>
    </lineage>
</organism>
<dbReference type="CDD" id="cd03259">
    <property type="entry name" value="ABC_Carb_Solutes_like"/>
    <property type="match status" value="1"/>
</dbReference>
<dbReference type="GO" id="GO:0015408">
    <property type="term" value="F:ABC-type ferric iron transporter activity"/>
    <property type="evidence" value="ECO:0007669"/>
    <property type="project" value="InterPro"/>
</dbReference>
<keyword evidence="1" id="KW-0813">Transport</keyword>
<keyword evidence="12" id="KW-1185">Reference proteome</keyword>
<evidence type="ECO:0000256" key="1">
    <source>
        <dbReference type="ARBA" id="ARBA00022448"/>
    </source>
</evidence>
<dbReference type="PANTHER" id="PTHR42781">
    <property type="entry name" value="SPERMIDINE/PUTRESCINE IMPORT ATP-BINDING PROTEIN POTA"/>
    <property type="match status" value="1"/>
</dbReference>
<gene>
    <name evidence="11" type="ORF">FK219_009665</name>
</gene>
<dbReference type="EC" id="7.6.2.9" evidence="9"/>
<keyword evidence="6" id="KW-0408">Iron</keyword>
<name>A0A9E5JRG7_9MICO</name>
<evidence type="ECO:0000313" key="12">
    <source>
        <dbReference type="Proteomes" id="UP000818266"/>
    </source>
</evidence>
<evidence type="ECO:0000259" key="10">
    <source>
        <dbReference type="PROSITE" id="PS50893"/>
    </source>
</evidence>
<sequence>MSDLVIDGVSVTHGSTLAIHDVSVRIDSGDLVAVLGPSGCGKTTLLLAIAGLLPIGAGSIRIGERELSRPGRTVPAEKRGIGWVPQEASLFPHLSVADNIGFAVPRGRGGAMGRATRIAELAELVGLGDLTGRAPNQLSGGQAQRVALARALAPRPELLLLDEPFAALDTQLRVGLRREVAELLRAQGTTSLLVTHDQEEALTLADKVAVLRDGRLEQFGTPEQIYQHPASDWVASFVGDVVELDGLWRGGRVTCALGAVEATAVGFAPADGDRVRLMLRPEWIVPRPELLAHAAAGADARVAAISYAGHDAMLSCDVVGGPTVRMRMAAVELPHVGDEVRLAVQRPGLAFPATPLPAQI</sequence>
<dbReference type="OrthoDB" id="9802264at2"/>
<dbReference type="SUPFAM" id="SSF52540">
    <property type="entry name" value="P-loop containing nucleoside triphosphate hydrolases"/>
    <property type="match status" value="1"/>
</dbReference>
<dbReference type="GO" id="GO:0005524">
    <property type="term" value="F:ATP binding"/>
    <property type="evidence" value="ECO:0007669"/>
    <property type="project" value="UniProtKB-KW"/>
</dbReference>
<dbReference type="InterPro" id="IPR008995">
    <property type="entry name" value="Mo/tungstate-bd_C_term_dom"/>
</dbReference>
<dbReference type="InterPro" id="IPR003593">
    <property type="entry name" value="AAA+_ATPase"/>
</dbReference>
<dbReference type="EMBL" id="VIKT02000016">
    <property type="protein sequence ID" value="NHF63502.1"/>
    <property type="molecule type" value="Genomic_DNA"/>
</dbReference>
<dbReference type="InterPro" id="IPR015853">
    <property type="entry name" value="ABC_transpr_FbpC"/>
</dbReference>
<keyword evidence="3" id="KW-0410">Iron transport</keyword>
<reference evidence="11 12" key="2">
    <citation type="submission" date="2020-03" db="EMBL/GenBank/DDBJ databases">
        <title>Chryseoglobus sp. isolated from a deep-sea seamount.</title>
        <authorList>
            <person name="Zhang D.-C."/>
        </authorList>
    </citation>
    <scope>NUCLEOTIDE SEQUENCE [LARGE SCALE GENOMIC DNA]</scope>
    <source>
        <strain evidence="11 12">KN1116</strain>
    </source>
</reference>
<evidence type="ECO:0000256" key="2">
    <source>
        <dbReference type="ARBA" id="ARBA00022475"/>
    </source>
</evidence>
<dbReference type="SUPFAM" id="SSF50331">
    <property type="entry name" value="MOP-like"/>
    <property type="match status" value="1"/>
</dbReference>
<dbReference type="Pfam" id="PF08402">
    <property type="entry name" value="TOBE_2"/>
    <property type="match status" value="1"/>
</dbReference>
<dbReference type="Pfam" id="PF00005">
    <property type="entry name" value="ABC_tran"/>
    <property type="match status" value="1"/>
</dbReference>
<reference evidence="11 12" key="1">
    <citation type="submission" date="2019-06" db="EMBL/GenBank/DDBJ databases">
        <authorList>
            <person name="De-Chao Zhang Q."/>
        </authorList>
    </citation>
    <scope>NUCLEOTIDE SEQUENCE [LARGE SCALE GENOMIC DNA]</scope>
    <source>
        <strain evidence="11 12">KN1116</strain>
    </source>
</reference>
<dbReference type="PANTHER" id="PTHR42781:SF4">
    <property type="entry name" value="SPERMIDINE_PUTRESCINE IMPORT ATP-BINDING PROTEIN POTA"/>
    <property type="match status" value="1"/>
</dbReference>
<accession>A0A9E5JRG7</accession>
<proteinExistence type="predicted"/>
<dbReference type="InterPro" id="IPR017871">
    <property type="entry name" value="ABC_transporter-like_CS"/>
</dbReference>
<evidence type="ECO:0000256" key="5">
    <source>
        <dbReference type="ARBA" id="ARBA00022840"/>
    </source>
</evidence>
<dbReference type="Proteomes" id="UP000818266">
    <property type="component" value="Unassembled WGS sequence"/>
</dbReference>
<dbReference type="GO" id="GO:0016887">
    <property type="term" value="F:ATP hydrolysis activity"/>
    <property type="evidence" value="ECO:0007669"/>
    <property type="project" value="InterPro"/>
</dbReference>
<evidence type="ECO:0000256" key="7">
    <source>
        <dbReference type="ARBA" id="ARBA00023065"/>
    </source>
</evidence>
<keyword evidence="2" id="KW-1003">Cell membrane</keyword>
<dbReference type="RefSeq" id="WP_152582560.1">
    <property type="nucleotide sequence ID" value="NZ_VIKT02000016.1"/>
</dbReference>
<dbReference type="InterPro" id="IPR050093">
    <property type="entry name" value="ABC_SmlMolc_Importer"/>
</dbReference>
<feature type="domain" description="ABC transporter" evidence="10">
    <location>
        <begin position="4"/>
        <end position="238"/>
    </location>
</feature>
<evidence type="ECO:0000256" key="4">
    <source>
        <dbReference type="ARBA" id="ARBA00022741"/>
    </source>
</evidence>
<keyword evidence="5 11" id="KW-0067">ATP-binding</keyword>
<protein>
    <recommendedName>
        <fullName evidence="9">ABC-type quaternary amine transporter</fullName>
        <ecNumber evidence="9">7.6.2.9</ecNumber>
    </recommendedName>
</protein>
<dbReference type="GO" id="GO:0015418">
    <property type="term" value="F:ABC-type quaternary ammonium compound transporting activity"/>
    <property type="evidence" value="ECO:0007669"/>
    <property type="project" value="UniProtKB-EC"/>
</dbReference>
<dbReference type="GO" id="GO:0043190">
    <property type="term" value="C:ATP-binding cassette (ABC) transporter complex"/>
    <property type="evidence" value="ECO:0007669"/>
    <property type="project" value="InterPro"/>
</dbReference>
<dbReference type="InterPro" id="IPR027417">
    <property type="entry name" value="P-loop_NTPase"/>
</dbReference>
<dbReference type="PROSITE" id="PS00211">
    <property type="entry name" value="ABC_TRANSPORTER_1"/>
    <property type="match status" value="1"/>
</dbReference>